<evidence type="ECO:0000256" key="4">
    <source>
        <dbReference type="PIRSR" id="PIRSR000097-1"/>
    </source>
</evidence>
<dbReference type="PROSITE" id="PS00798">
    <property type="entry name" value="ALDOKETO_REDUCTASE_1"/>
    <property type="match status" value="1"/>
</dbReference>
<evidence type="ECO:0000256" key="2">
    <source>
        <dbReference type="ARBA" id="ARBA00022857"/>
    </source>
</evidence>
<dbReference type="PANTHER" id="PTHR43827">
    <property type="entry name" value="2,5-DIKETO-D-GLUCONIC ACID REDUCTASE"/>
    <property type="match status" value="1"/>
</dbReference>
<comment type="similarity">
    <text evidence="1">Belongs to the aldo/keto reductase family.</text>
</comment>
<dbReference type="RefSeq" id="WP_060671282.1">
    <property type="nucleotide sequence ID" value="NZ_LIXZ01000002.1"/>
</dbReference>
<dbReference type="OrthoDB" id="9804790at2"/>
<evidence type="ECO:0000256" key="1">
    <source>
        <dbReference type="ARBA" id="ARBA00007905"/>
    </source>
</evidence>
<dbReference type="InterPro" id="IPR018170">
    <property type="entry name" value="Aldo/ket_reductase_CS"/>
</dbReference>
<dbReference type="eggNOG" id="COG0656">
    <property type="taxonomic scope" value="Bacteria"/>
</dbReference>
<dbReference type="AlphaFoldDB" id="A0A0P6W0Q1"/>
<proteinExistence type="inferred from homology"/>
<dbReference type="SUPFAM" id="SSF51430">
    <property type="entry name" value="NAD(P)-linked oxidoreductase"/>
    <property type="match status" value="1"/>
</dbReference>
<dbReference type="PRINTS" id="PR00069">
    <property type="entry name" value="ALDKETRDTASE"/>
</dbReference>
<evidence type="ECO:0000313" key="9">
    <source>
        <dbReference type="Proteomes" id="UP000050398"/>
    </source>
</evidence>
<reference evidence="8 9" key="1">
    <citation type="submission" date="2015-08" db="EMBL/GenBank/DDBJ databases">
        <title>Draft Genome Sequence of Bacillus vietnamensis UCD-SED5.</title>
        <authorList>
            <person name="Lee R.D."/>
            <person name="Jospin G."/>
            <person name="Lang J.M."/>
            <person name="Coil D.A."/>
            <person name="Eisen J.A."/>
        </authorList>
    </citation>
    <scope>NUCLEOTIDE SEQUENCE [LARGE SCALE GENOMIC DNA]</scope>
    <source>
        <strain evidence="8 9">UCD-SED5</strain>
    </source>
</reference>
<evidence type="ECO:0000259" key="7">
    <source>
        <dbReference type="Pfam" id="PF00248"/>
    </source>
</evidence>
<accession>A0A0P6W0Q1</accession>
<dbReference type="InterPro" id="IPR020471">
    <property type="entry name" value="AKR"/>
</dbReference>
<evidence type="ECO:0000256" key="5">
    <source>
        <dbReference type="PIRSR" id="PIRSR000097-2"/>
    </source>
</evidence>
<dbReference type="FunFam" id="3.20.20.100:FF:000002">
    <property type="entry name" value="2,5-diketo-D-gluconic acid reductase A"/>
    <property type="match status" value="1"/>
</dbReference>
<dbReference type="Proteomes" id="UP000050398">
    <property type="component" value="Unassembled WGS sequence"/>
</dbReference>
<comment type="caution">
    <text evidence="8">The sequence shown here is derived from an EMBL/GenBank/DDBJ whole genome shotgun (WGS) entry which is preliminary data.</text>
</comment>
<dbReference type="Gene3D" id="3.20.20.100">
    <property type="entry name" value="NADP-dependent oxidoreductase domain"/>
    <property type="match status" value="1"/>
</dbReference>
<feature type="active site" description="Proton donor" evidence="4">
    <location>
        <position position="57"/>
    </location>
</feature>
<feature type="binding site" evidence="5">
    <location>
        <position position="118"/>
    </location>
    <ligand>
        <name>substrate</name>
    </ligand>
</feature>
<gene>
    <name evidence="8" type="ORF">AM506_04650</name>
</gene>
<name>A0A0P6W0Q1_9BACI</name>
<organism evidence="8 9">
    <name type="scientific">Rossellomorea vietnamensis</name>
    <dbReference type="NCBI Taxonomy" id="218284"/>
    <lineage>
        <taxon>Bacteria</taxon>
        <taxon>Bacillati</taxon>
        <taxon>Bacillota</taxon>
        <taxon>Bacilli</taxon>
        <taxon>Bacillales</taxon>
        <taxon>Bacillaceae</taxon>
        <taxon>Rossellomorea</taxon>
    </lineage>
</organism>
<keyword evidence="3" id="KW-0560">Oxidoreductase</keyword>
<dbReference type="InterPro" id="IPR023210">
    <property type="entry name" value="NADP_OxRdtase_dom"/>
</dbReference>
<dbReference type="CDD" id="cd19071">
    <property type="entry name" value="AKR_AKR1-5-like"/>
    <property type="match status" value="1"/>
</dbReference>
<evidence type="ECO:0000256" key="3">
    <source>
        <dbReference type="ARBA" id="ARBA00023002"/>
    </source>
</evidence>
<dbReference type="PATRIC" id="fig|218284.4.peg.980"/>
<dbReference type="EMBL" id="LIXZ01000002">
    <property type="protein sequence ID" value="KPL61019.1"/>
    <property type="molecule type" value="Genomic_DNA"/>
</dbReference>
<dbReference type="InterPro" id="IPR036812">
    <property type="entry name" value="NAD(P)_OxRdtase_dom_sf"/>
</dbReference>
<dbReference type="PIRSF" id="PIRSF000097">
    <property type="entry name" value="AKR"/>
    <property type="match status" value="1"/>
</dbReference>
<dbReference type="GO" id="GO:0016616">
    <property type="term" value="F:oxidoreductase activity, acting on the CH-OH group of donors, NAD or NADP as acceptor"/>
    <property type="evidence" value="ECO:0007669"/>
    <property type="project" value="UniProtKB-ARBA"/>
</dbReference>
<protein>
    <submittedName>
        <fullName evidence="8">Aldo/keto reductase</fullName>
    </submittedName>
</protein>
<feature type="domain" description="NADP-dependent oxidoreductase" evidence="7">
    <location>
        <begin position="16"/>
        <end position="267"/>
    </location>
</feature>
<evidence type="ECO:0000313" key="8">
    <source>
        <dbReference type="EMBL" id="KPL61019.1"/>
    </source>
</evidence>
<evidence type="ECO:0000256" key="6">
    <source>
        <dbReference type="PIRSR" id="PIRSR000097-3"/>
    </source>
</evidence>
<keyword evidence="2" id="KW-0521">NADP</keyword>
<sequence>MENITLNNGLEMPIVGTGTNTYGKENNDYNAALTNEIPELLSALELGYRSIDAAIMYRNEELVGRVLAESTVPREELFITTKVPANEEYISSKEATRAAIDNSLKNFQTDYLDLLLIHFPIEDKVQLQNTWEVFEEYYEAGKLKAIGVSNFGKEHLEELKEFAKVKPAVNQIQINLKEPNKDLLAVLKEEGITPVAWGPMKAETHHKEVLDEIGESYKKSGAQVLLKYQIQRGVVVIPKSHNRENQAANLDLFDFELSAEDMKKIENL</sequence>
<feature type="site" description="Lowers pKa of active site Tyr" evidence="6">
    <location>
        <position position="82"/>
    </location>
</feature>
<dbReference type="PANTHER" id="PTHR43827:SF3">
    <property type="entry name" value="NADP-DEPENDENT OXIDOREDUCTASE DOMAIN-CONTAINING PROTEIN"/>
    <property type="match status" value="1"/>
</dbReference>
<dbReference type="Pfam" id="PF00248">
    <property type="entry name" value="Aldo_ket_red"/>
    <property type="match status" value="1"/>
</dbReference>